<evidence type="ECO:0000256" key="2">
    <source>
        <dbReference type="SAM" id="SignalP"/>
    </source>
</evidence>
<evidence type="ECO:0000313" key="4">
    <source>
        <dbReference type="Proteomes" id="UP000633365"/>
    </source>
</evidence>
<gene>
    <name evidence="3" type="ORF">JKK62_08300</name>
</gene>
<feature type="region of interest" description="Disordered" evidence="1">
    <location>
        <begin position="24"/>
        <end position="71"/>
    </location>
</feature>
<keyword evidence="4" id="KW-1185">Reference proteome</keyword>
<evidence type="ECO:0000256" key="1">
    <source>
        <dbReference type="SAM" id="MobiDB-lite"/>
    </source>
</evidence>
<proteinExistence type="predicted"/>
<comment type="caution">
    <text evidence="3">The sequence shown here is derived from an EMBL/GenBank/DDBJ whole genome shotgun (WGS) entry which is preliminary data.</text>
</comment>
<evidence type="ECO:0008006" key="5">
    <source>
        <dbReference type="Google" id="ProtNLM"/>
    </source>
</evidence>
<keyword evidence="2" id="KW-0732">Signal</keyword>
<sequence length="264" mass="28157">MKRIIAVLLSALVLSTAVMTGCGQSSSSSSSQSSAATEKTATSATSAASSKSSGSESSKTDSSAEESSVAGGWNIDEDVKPVVTKEQNEEFRKSINSFDSLNMEPVALLAQQVVKGTYSAFLCLDTTVADNPVTTWDIAVTYTDLYGKAKLTSIIEVHPDNVKTAESAGEALVDSWETVEITEGAVLEDSLKEALDSVMTKEYTPITVLGTQVVSGTNYVLLVQEKEDGKPVNYVVELNVDSEGKAELVKEAVFDLNYYLSIYN</sequence>
<accession>A0A934TZW4</accession>
<reference evidence="3" key="1">
    <citation type="submission" date="2021-01" db="EMBL/GenBank/DDBJ databases">
        <title>Genome public.</title>
        <authorList>
            <person name="Liu C."/>
            <person name="Sun Q."/>
        </authorList>
    </citation>
    <scope>NUCLEOTIDE SEQUENCE</scope>
    <source>
        <strain evidence="3">M6</strain>
    </source>
</reference>
<dbReference type="PROSITE" id="PS51257">
    <property type="entry name" value="PROKAR_LIPOPROTEIN"/>
    <property type="match status" value="1"/>
</dbReference>
<protein>
    <recommendedName>
        <fullName evidence="5">PepSY domain-containing protein</fullName>
    </recommendedName>
</protein>
<evidence type="ECO:0000313" key="3">
    <source>
        <dbReference type="EMBL" id="MBK6088650.1"/>
    </source>
</evidence>
<dbReference type="EMBL" id="JAEQMG010000072">
    <property type="protein sequence ID" value="MBK6088650.1"/>
    <property type="molecule type" value="Genomic_DNA"/>
</dbReference>
<dbReference type="AlphaFoldDB" id="A0A934TZW4"/>
<name>A0A934TZW4_9FIRM</name>
<dbReference type="RefSeq" id="WP_201427528.1">
    <property type="nucleotide sequence ID" value="NZ_JAEQMG010000072.1"/>
</dbReference>
<feature type="signal peptide" evidence="2">
    <location>
        <begin position="1"/>
        <end position="20"/>
    </location>
</feature>
<organism evidence="3 4">
    <name type="scientific">Ruminococcus difficilis</name>
    <dbReference type="NCBI Taxonomy" id="2763069"/>
    <lineage>
        <taxon>Bacteria</taxon>
        <taxon>Bacillati</taxon>
        <taxon>Bacillota</taxon>
        <taxon>Clostridia</taxon>
        <taxon>Eubacteriales</taxon>
        <taxon>Oscillospiraceae</taxon>
        <taxon>Ruminococcus</taxon>
    </lineage>
</organism>
<dbReference type="PROSITE" id="PS00287">
    <property type="entry name" value="CYSTATIN"/>
    <property type="match status" value="1"/>
</dbReference>
<feature type="chain" id="PRO_5039337005" description="PepSY domain-containing protein" evidence="2">
    <location>
        <begin position="21"/>
        <end position="264"/>
    </location>
</feature>
<dbReference type="InterPro" id="IPR018073">
    <property type="entry name" value="Prot_inh_cystat_CS"/>
</dbReference>
<dbReference type="Proteomes" id="UP000633365">
    <property type="component" value="Unassembled WGS sequence"/>
</dbReference>
<feature type="compositionally biased region" description="Low complexity" evidence="1">
    <location>
        <begin position="25"/>
        <end position="68"/>
    </location>
</feature>